<evidence type="ECO:0000313" key="2">
    <source>
        <dbReference type="Proteomes" id="UP000033121"/>
    </source>
</evidence>
<comment type="caution">
    <text evidence="1">The sequence shown here is derived from an EMBL/GenBank/DDBJ whole genome shotgun (WGS) entry which is preliminary data.</text>
</comment>
<dbReference type="Proteomes" id="UP000033121">
    <property type="component" value="Unassembled WGS sequence"/>
</dbReference>
<keyword evidence="2" id="KW-1185">Reference proteome</keyword>
<evidence type="ECO:0000313" key="1">
    <source>
        <dbReference type="EMBL" id="GAO44788.1"/>
    </source>
</evidence>
<protein>
    <recommendedName>
        <fullName evidence="3">DUF1795 domain-containing protein</fullName>
    </recommendedName>
</protein>
<dbReference type="EMBL" id="BBWV01000004">
    <property type="protein sequence ID" value="GAO44788.1"/>
    <property type="molecule type" value="Genomic_DNA"/>
</dbReference>
<name>A0A0E9N4R4_9BACT</name>
<organism evidence="1 2">
    <name type="scientific">Flavihumibacter petaseus NBRC 106054</name>
    <dbReference type="NCBI Taxonomy" id="1220578"/>
    <lineage>
        <taxon>Bacteria</taxon>
        <taxon>Pseudomonadati</taxon>
        <taxon>Bacteroidota</taxon>
        <taxon>Chitinophagia</taxon>
        <taxon>Chitinophagales</taxon>
        <taxon>Chitinophagaceae</taxon>
        <taxon>Flavihumibacter</taxon>
    </lineage>
</organism>
<dbReference type="AlphaFoldDB" id="A0A0E9N4R4"/>
<reference evidence="1 2" key="1">
    <citation type="submission" date="2015-04" db="EMBL/GenBank/DDBJ databases">
        <title>Whole genome shotgun sequence of Flavihumibacter petaseus NBRC 106054.</title>
        <authorList>
            <person name="Miyazawa S."/>
            <person name="Hosoyama A."/>
            <person name="Hashimoto M."/>
            <person name="Noguchi M."/>
            <person name="Tsuchikane K."/>
            <person name="Ohji S."/>
            <person name="Yamazoe A."/>
            <person name="Ichikawa N."/>
            <person name="Kimura A."/>
            <person name="Fujita N."/>
        </authorList>
    </citation>
    <scope>NUCLEOTIDE SEQUENCE [LARGE SCALE GENOMIC DNA]</scope>
    <source>
        <strain evidence="1 2">NBRC 106054</strain>
    </source>
</reference>
<dbReference type="STRING" id="1220578.FPE01S_04_00310"/>
<dbReference type="RefSeq" id="WP_046370799.1">
    <property type="nucleotide sequence ID" value="NZ_BBWV01000004.1"/>
</dbReference>
<gene>
    <name evidence="1" type="ORF">FPE01S_04_00310</name>
</gene>
<evidence type="ECO:0008006" key="3">
    <source>
        <dbReference type="Google" id="ProtNLM"/>
    </source>
</evidence>
<sequence length="155" mass="17805">MGIWNSIFGQKAPVTLSTYENKEANYSIQYPEGWKIETDEAGVLSITSDKFKGGIFISVREGLTFPDQHMEDLILQIEHLPAEWKPRILHGVEKGIRSWYISYTASDHNLTCMSIYKRKGDRLWFVSTETETGLWKNGWNDIIKKILTSFEIASA</sequence>
<dbReference type="OrthoDB" id="1253198at2"/>
<accession>A0A0E9N4R4</accession>
<proteinExistence type="predicted"/>